<dbReference type="Proteomes" id="UP001302367">
    <property type="component" value="Chromosome 1"/>
</dbReference>
<accession>A0ABZ0NBL3</accession>
<organism evidence="2 3">
    <name type="scientific">Cercospora beticola</name>
    <name type="common">Sugarbeet leaf spot fungus</name>
    <dbReference type="NCBI Taxonomy" id="122368"/>
    <lineage>
        <taxon>Eukaryota</taxon>
        <taxon>Fungi</taxon>
        <taxon>Dikarya</taxon>
        <taxon>Ascomycota</taxon>
        <taxon>Pezizomycotina</taxon>
        <taxon>Dothideomycetes</taxon>
        <taxon>Dothideomycetidae</taxon>
        <taxon>Mycosphaerellales</taxon>
        <taxon>Mycosphaerellaceae</taxon>
        <taxon>Cercospora</taxon>
    </lineage>
</organism>
<reference evidence="2 3" key="1">
    <citation type="submission" date="2023-09" db="EMBL/GenBank/DDBJ databases">
        <title>Complete-Gapless Cercospora beticola genome.</title>
        <authorList>
            <person name="Wyatt N.A."/>
            <person name="Spanner R.E."/>
            <person name="Bolton M.D."/>
        </authorList>
    </citation>
    <scope>NUCLEOTIDE SEQUENCE [LARGE SCALE GENOMIC DNA]</scope>
    <source>
        <strain evidence="2">Cb09-40</strain>
    </source>
</reference>
<sequence length="214" mass="24149">MTMTSIHPAQAPVPFDELLIKLKSFQAPLFAPDKIQDPGLSDSIASLYLHPAIEALLHILNHDLPSAHFLVRHMQSPPAYEGMYVHGILHRIEGDFNNARAWYSDVGEWEGFSRFWGSEDAAGEEDGQKLPRQTSAREFLDRVERCAKSGGREEDMESLRSKSRAELENLLDWCLERFGTDMHKDATKVWVQPSEEISKIGEEQVSGSGGPRKF</sequence>
<feature type="region of interest" description="Disordered" evidence="1">
    <location>
        <begin position="195"/>
        <end position="214"/>
    </location>
</feature>
<gene>
    <name evidence="2" type="ORF">RHO25_001540</name>
</gene>
<keyword evidence="3" id="KW-1185">Reference proteome</keyword>
<evidence type="ECO:0000313" key="2">
    <source>
        <dbReference type="EMBL" id="WPA96932.1"/>
    </source>
</evidence>
<dbReference type="EMBL" id="CP134184">
    <property type="protein sequence ID" value="WPA96932.1"/>
    <property type="molecule type" value="Genomic_DNA"/>
</dbReference>
<protein>
    <submittedName>
        <fullName evidence="2">Uncharacterized protein</fullName>
    </submittedName>
</protein>
<dbReference type="RefSeq" id="XP_023458520.2">
    <property type="nucleotide sequence ID" value="XM_023594150.2"/>
</dbReference>
<name>A0ABZ0NBL3_CERBT</name>
<evidence type="ECO:0000313" key="3">
    <source>
        <dbReference type="Proteomes" id="UP001302367"/>
    </source>
</evidence>
<dbReference type="GeneID" id="35425302"/>
<proteinExistence type="predicted"/>
<evidence type="ECO:0000256" key="1">
    <source>
        <dbReference type="SAM" id="MobiDB-lite"/>
    </source>
</evidence>